<gene>
    <name evidence="2" type="ORF">EVAR_97061_1</name>
</gene>
<feature type="region of interest" description="Disordered" evidence="1">
    <location>
        <begin position="15"/>
        <end position="44"/>
    </location>
</feature>
<organism evidence="2 3">
    <name type="scientific">Eumeta variegata</name>
    <name type="common">Bagworm moth</name>
    <name type="synonym">Eumeta japonica</name>
    <dbReference type="NCBI Taxonomy" id="151549"/>
    <lineage>
        <taxon>Eukaryota</taxon>
        <taxon>Metazoa</taxon>
        <taxon>Ecdysozoa</taxon>
        <taxon>Arthropoda</taxon>
        <taxon>Hexapoda</taxon>
        <taxon>Insecta</taxon>
        <taxon>Pterygota</taxon>
        <taxon>Neoptera</taxon>
        <taxon>Endopterygota</taxon>
        <taxon>Lepidoptera</taxon>
        <taxon>Glossata</taxon>
        <taxon>Ditrysia</taxon>
        <taxon>Tineoidea</taxon>
        <taxon>Psychidae</taxon>
        <taxon>Oiketicinae</taxon>
        <taxon>Eumeta</taxon>
    </lineage>
</organism>
<feature type="compositionally biased region" description="Basic residues" evidence="1">
    <location>
        <begin position="26"/>
        <end position="35"/>
    </location>
</feature>
<evidence type="ECO:0000256" key="1">
    <source>
        <dbReference type="SAM" id="MobiDB-lite"/>
    </source>
</evidence>
<dbReference type="Proteomes" id="UP000299102">
    <property type="component" value="Unassembled WGS sequence"/>
</dbReference>
<proteinExistence type="predicted"/>
<name>A0A4C2A6B9_EUMVA</name>
<evidence type="ECO:0000313" key="3">
    <source>
        <dbReference type="Proteomes" id="UP000299102"/>
    </source>
</evidence>
<evidence type="ECO:0000313" key="2">
    <source>
        <dbReference type="EMBL" id="GBP96236.1"/>
    </source>
</evidence>
<keyword evidence="3" id="KW-1185">Reference proteome</keyword>
<protein>
    <submittedName>
        <fullName evidence="2">Uncharacterized protein</fullName>
    </submittedName>
</protein>
<comment type="caution">
    <text evidence="2">The sequence shown here is derived from an EMBL/GenBank/DDBJ whole genome shotgun (WGS) entry which is preliminary data.</text>
</comment>
<dbReference type="EMBL" id="BGZK01002757">
    <property type="protein sequence ID" value="GBP96236.1"/>
    <property type="molecule type" value="Genomic_DNA"/>
</dbReference>
<dbReference type="AlphaFoldDB" id="A0A4C2A6B9"/>
<reference evidence="2 3" key="1">
    <citation type="journal article" date="2019" name="Commun. Biol.">
        <title>The bagworm genome reveals a unique fibroin gene that provides high tensile strength.</title>
        <authorList>
            <person name="Kono N."/>
            <person name="Nakamura H."/>
            <person name="Ohtoshi R."/>
            <person name="Tomita M."/>
            <person name="Numata K."/>
            <person name="Arakawa K."/>
        </authorList>
    </citation>
    <scope>NUCLEOTIDE SEQUENCE [LARGE SCALE GENOMIC DNA]</scope>
</reference>
<sequence>MAICKHKHFAPLKDKDQHHVNISKIGRSHAKSRTKTKPEKVGDHPNDIELLQCRAQSMPGSSYGLPPFRADPLEAASSTQGHTEIKRGKYLIESYLDQEEKPVYFGKLPHPVYLLKLGSRVSKKWTSRHWTVLP</sequence>
<accession>A0A4C2A6B9</accession>